<dbReference type="GeneID" id="20821878"/>
<reference evidence="3" key="1">
    <citation type="journal article" date="2011" name="Genetics">
        <title>Massive changes in genome architecture accompany the transition to self-fertility in the filamentous fungus Neurospora tetrasperma.</title>
        <authorList>
            <person name="Ellison C.E."/>
            <person name="Stajich J.E."/>
            <person name="Jacobson D.J."/>
            <person name="Natvig D.O."/>
            <person name="Lapidus A."/>
            <person name="Foster B."/>
            <person name="Aerts A."/>
            <person name="Riley R."/>
            <person name="Lindquist E.A."/>
            <person name="Grigoriev I.V."/>
            <person name="Taylor J.W."/>
        </authorList>
    </citation>
    <scope>NUCLEOTIDE SEQUENCE [LARGE SCALE GENOMIC DNA]</scope>
    <source>
        <strain evidence="3">FGSC 2508 / P0657</strain>
    </source>
</reference>
<dbReference type="KEGG" id="nte:NEUTE1DRAFT102229"/>
<dbReference type="AlphaFoldDB" id="F8MNK6"/>
<sequence>MTTFLTLDIPPEDVDRLLDERGRSPDAEDKRLWLLCRRHHLSKKFETDDGQFDSDGLVKVLSEVMAGDRGDKDVPNLSRHEQHYLRDDHFPDLANAVAKAARRAREFHKGEKDKEDHLESLRRLVLDLGRAIADCDSIQDYLSVSNLLFWSAQNVLKVTSVPLATPQNTGIGVLKSIVRDFFMNYVTSVLLVESKAGIPSAGLAGIELGIPSEEFDNLVKNRLELESIGIGPKRKRLGQSQLFPKSSTYLTPKGRVDIGSFANGLAKMMVIDKQVELPQPLMEVFDFESEYLIAINTINDFEMTVRYLQQLEGEWKIRDEMGASTIMERLVGIGLILPIFDRAKILSDDLISPESMKELTKELAVLIRDQLLTEETKIVETQPKDGEVHIRLTEVRPFIIDLGGCIMRCCKDFSTYLAASLYLFLATADAWWSLPASDSCREAREFMRSIAEKFLRNYLALVLICETKAEAQKVEELKANESKAEQPKAEGSRAGESTSGDPKPVKRLPVTYDIPREPFSKPCCILF</sequence>
<evidence type="ECO:0000313" key="2">
    <source>
        <dbReference type="EMBL" id="EGO56974.1"/>
    </source>
</evidence>
<dbReference type="HOGENOM" id="CLU_516869_0_0_1"/>
<gene>
    <name evidence="2" type="ORF">NEUTE1DRAFT_102229</name>
</gene>
<protein>
    <submittedName>
        <fullName evidence="2">Uncharacterized protein</fullName>
    </submittedName>
</protein>
<organism evidence="2 3">
    <name type="scientific">Neurospora tetrasperma (strain FGSC 2508 / ATCC MYA-4615 / P0657)</name>
    <dbReference type="NCBI Taxonomy" id="510951"/>
    <lineage>
        <taxon>Eukaryota</taxon>
        <taxon>Fungi</taxon>
        <taxon>Dikarya</taxon>
        <taxon>Ascomycota</taxon>
        <taxon>Pezizomycotina</taxon>
        <taxon>Sordariomycetes</taxon>
        <taxon>Sordariomycetidae</taxon>
        <taxon>Sordariales</taxon>
        <taxon>Sordariaceae</taxon>
        <taxon>Neurospora</taxon>
    </lineage>
</organism>
<dbReference type="OrthoDB" id="3932667at2759"/>
<feature type="region of interest" description="Disordered" evidence="1">
    <location>
        <begin position="477"/>
        <end position="509"/>
    </location>
</feature>
<proteinExistence type="predicted"/>
<keyword evidence="3" id="KW-1185">Reference proteome</keyword>
<dbReference type="VEuPathDB" id="FungiDB:NEUTE1DRAFT_102229"/>
<evidence type="ECO:0000256" key="1">
    <source>
        <dbReference type="SAM" id="MobiDB-lite"/>
    </source>
</evidence>
<evidence type="ECO:0000313" key="3">
    <source>
        <dbReference type="Proteomes" id="UP000008065"/>
    </source>
</evidence>
<feature type="compositionally biased region" description="Basic and acidic residues" evidence="1">
    <location>
        <begin position="477"/>
        <end position="493"/>
    </location>
</feature>
<name>F8MNK6_NEUT8</name>
<dbReference type="Proteomes" id="UP000008065">
    <property type="component" value="Unassembled WGS sequence"/>
</dbReference>
<dbReference type="EMBL" id="GL891305">
    <property type="protein sequence ID" value="EGO56974.1"/>
    <property type="molecule type" value="Genomic_DNA"/>
</dbReference>
<dbReference type="RefSeq" id="XP_009852513.1">
    <property type="nucleotide sequence ID" value="XM_009854211.1"/>
</dbReference>
<accession>F8MNK6</accession>